<dbReference type="AlphaFoldDB" id="A0A0M0G6U7"/>
<feature type="compositionally biased region" description="Basic and acidic residues" evidence="1">
    <location>
        <begin position="76"/>
        <end position="85"/>
    </location>
</feature>
<feature type="domain" description="Inner membrane protein YgaP-like transmembrane" evidence="3">
    <location>
        <begin position="4"/>
        <end position="65"/>
    </location>
</feature>
<dbReference type="RefSeq" id="WP_053433015.1">
    <property type="nucleotide sequence ID" value="NZ_LGUF01000007.1"/>
</dbReference>
<dbReference type="Pfam" id="PF11127">
    <property type="entry name" value="YgaP-like_TM"/>
    <property type="match status" value="1"/>
</dbReference>
<keyword evidence="2" id="KW-0472">Membrane</keyword>
<dbReference type="PATRIC" id="fig|1459.3.peg.298"/>
<protein>
    <recommendedName>
        <fullName evidence="3">Inner membrane protein YgaP-like transmembrane domain-containing protein</fullName>
    </recommendedName>
</protein>
<dbReference type="InterPro" id="IPR021309">
    <property type="entry name" value="YgaP-like_TM"/>
</dbReference>
<evidence type="ECO:0000256" key="2">
    <source>
        <dbReference type="SAM" id="Phobius"/>
    </source>
</evidence>
<feature type="region of interest" description="Disordered" evidence="1">
    <location>
        <begin position="76"/>
        <end position="96"/>
    </location>
</feature>
<name>A0A0M0G6U7_SPOGL</name>
<accession>A0A0M0G6U7</accession>
<dbReference type="EMBL" id="LGUF01000007">
    <property type="protein sequence ID" value="KON85620.1"/>
    <property type="molecule type" value="Genomic_DNA"/>
</dbReference>
<keyword evidence="2" id="KW-1133">Transmembrane helix</keyword>
<dbReference type="STRING" id="1459.AF332_01325"/>
<dbReference type="Proteomes" id="UP000037109">
    <property type="component" value="Unassembled WGS sequence"/>
</dbReference>
<evidence type="ECO:0000259" key="3">
    <source>
        <dbReference type="Pfam" id="PF11127"/>
    </source>
</evidence>
<comment type="caution">
    <text evidence="4">The sequence shown here is derived from an EMBL/GenBank/DDBJ whole genome shotgun (WGS) entry which is preliminary data.</text>
</comment>
<evidence type="ECO:0000313" key="4">
    <source>
        <dbReference type="EMBL" id="KON85620.1"/>
    </source>
</evidence>
<sequence>MNVKPNIGIVNALIRITVGFTVLAWSTSKLVKRPWRDSYLMMAMLGGMKVAEGIVRFCPITALFERGQDMVLEKRNQEGNHKNDEAVEEILPYNPS</sequence>
<feature type="transmembrane region" description="Helical" evidence="2">
    <location>
        <begin position="6"/>
        <end position="26"/>
    </location>
</feature>
<reference evidence="5" key="1">
    <citation type="submission" date="2015-07" db="EMBL/GenBank/DDBJ databases">
        <title>Fjat-10036 dsm4.</title>
        <authorList>
            <person name="Liu B."/>
            <person name="Wang J."/>
            <person name="Zhu Y."/>
            <person name="Liu G."/>
            <person name="Chen Q."/>
            <person name="Chen Z."/>
            <person name="Lan J."/>
            <person name="Che J."/>
            <person name="Ge C."/>
            <person name="Shi H."/>
            <person name="Pan Z."/>
            <person name="Liu X."/>
        </authorList>
    </citation>
    <scope>NUCLEOTIDE SEQUENCE [LARGE SCALE GENOMIC DNA]</scope>
    <source>
        <strain evidence="5">DSM 4</strain>
    </source>
</reference>
<proteinExistence type="predicted"/>
<organism evidence="4 5">
    <name type="scientific">Sporosarcina globispora</name>
    <name type="common">Bacillus globisporus</name>
    <dbReference type="NCBI Taxonomy" id="1459"/>
    <lineage>
        <taxon>Bacteria</taxon>
        <taxon>Bacillati</taxon>
        <taxon>Bacillota</taxon>
        <taxon>Bacilli</taxon>
        <taxon>Bacillales</taxon>
        <taxon>Caryophanaceae</taxon>
        <taxon>Sporosarcina</taxon>
    </lineage>
</organism>
<gene>
    <name evidence="4" type="ORF">AF332_01325</name>
</gene>
<evidence type="ECO:0000313" key="5">
    <source>
        <dbReference type="Proteomes" id="UP000037109"/>
    </source>
</evidence>
<keyword evidence="5" id="KW-1185">Reference proteome</keyword>
<keyword evidence="2" id="KW-0812">Transmembrane</keyword>
<dbReference type="OrthoDB" id="5405951at2"/>
<evidence type="ECO:0000256" key="1">
    <source>
        <dbReference type="SAM" id="MobiDB-lite"/>
    </source>
</evidence>